<accession>A0ABU2NUQ6</accession>
<reference evidence="3" key="1">
    <citation type="submission" date="2023-07" db="EMBL/GenBank/DDBJ databases">
        <title>30 novel species of actinomycetes from the DSMZ collection.</title>
        <authorList>
            <person name="Nouioui I."/>
        </authorList>
    </citation>
    <scope>NUCLEOTIDE SEQUENCE [LARGE SCALE GENOMIC DNA]</scope>
    <source>
        <strain evidence="3">DSM 42041</strain>
    </source>
</reference>
<proteinExistence type="predicted"/>
<sequence>MSRTVDAFVALGIPSALVDALVELQQECRDRVTPQHPEHLHITLAFLHGADEQKLADVHRLIERGAWPAPAIRLTGEVRHGSWSLRKDPSYRYDDDVVQKDEQVRLGIGHNQELAALQEEITQRLGITEDGFWPHVTLGLAREDFPVAEAKALELPAVSGPAPCVDARREVSATEFTTLVRKDLMPA</sequence>
<dbReference type="InterPro" id="IPR014051">
    <property type="entry name" value="Phosphoesterase_HXTX"/>
</dbReference>
<name>A0ABU2NUQ6_9ACTN</name>
<dbReference type="Pfam" id="PF02834">
    <property type="entry name" value="LigT_PEase"/>
    <property type="match status" value="1"/>
</dbReference>
<evidence type="ECO:0000313" key="3">
    <source>
        <dbReference type="Proteomes" id="UP001183414"/>
    </source>
</evidence>
<dbReference type="Proteomes" id="UP001183414">
    <property type="component" value="Unassembled WGS sequence"/>
</dbReference>
<dbReference type="RefSeq" id="WP_311674002.1">
    <property type="nucleotide sequence ID" value="NZ_JAVREQ010000013.1"/>
</dbReference>
<feature type="domain" description="Phosphoesterase HXTX" evidence="1">
    <location>
        <begin position="11"/>
        <end position="65"/>
    </location>
</feature>
<gene>
    <name evidence="2" type="ORF">RM572_15905</name>
</gene>
<dbReference type="InterPro" id="IPR009097">
    <property type="entry name" value="Cyclic_Pdiesterase"/>
</dbReference>
<keyword evidence="3" id="KW-1185">Reference proteome</keyword>
<evidence type="ECO:0000313" key="2">
    <source>
        <dbReference type="EMBL" id="MDT0380242.1"/>
    </source>
</evidence>
<organism evidence="2 3">
    <name type="scientific">Streptomyces hazeniae</name>
    <dbReference type="NCBI Taxonomy" id="3075538"/>
    <lineage>
        <taxon>Bacteria</taxon>
        <taxon>Bacillati</taxon>
        <taxon>Actinomycetota</taxon>
        <taxon>Actinomycetes</taxon>
        <taxon>Kitasatosporales</taxon>
        <taxon>Streptomycetaceae</taxon>
        <taxon>Streptomyces</taxon>
    </lineage>
</organism>
<evidence type="ECO:0000259" key="1">
    <source>
        <dbReference type="Pfam" id="PF02834"/>
    </source>
</evidence>
<dbReference type="Gene3D" id="3.90.1140.10">
    <property type="entry name" value="Cyclic phosphodiesterase"/>
    <property type="match status" value="1"/>
</dbReference>
<dbReference type="EMBL" id="JAVREQ010000013">
    <property type="protein sequence ID" value="MDT0380242.1"/>
    <property type="molecule type" value="Genomic_DNA"/>
</dbReference>
<dbReference type="GO" id="GO:0016874">
    <property type="term" value="F:ligase activity"/>
    <property type="evidence" value="ECO:0007669"/>
    <property type="project" value="UniProtKB-KW"/>
</dbReference>
<comment type="caution">
    <text evidence="2">The sequence shown here is derived from an EMBL/GenBank/DDBJ whole genome shotgun (WGS) entry which is preliminary data.</text>
</comment>
<protein>
    <submittedName>
        <fullName evidence="2">2'-5' RNA ligase family protein</fullName>
    </submittedName>
</protein>
<dbReference type="SUPFAM" id="SSF55144">
    <property type="entry name" value="LigT-like"/>
    <property type="match status" value="1"/>
</dbReference>
<keyword evidence="2" id="KW-0436">Ligase</keyword>